<accession>A0A817AFI5</accession>
<dbReference type="Proteomes" id="UP000663856">
    <property type="component" value="Unassembled WGS sequence"/>
</dbReference>
<evidence type="ECO:0000313" key="2">
    <source>
        <dbReference type="EMBL" id="CAF2253560.1"/>
    </source>
</evidence>
<dbReference type="AlphaFoldDB" id="A0A817AFI5"/>
<evidence type="ECO:0000313" key="3">
    <source>
        <dbReference type="Proteomes" id="UP000663887"/>
    </source>
</evidence>
<dbReference type="EMBL" id="CAJNRG010018244">
    <property type="protein sequence ID" value="CAF2253560.1"/>
    <property type="molecule type" value="Genomic_DNA"/>
</dbReference>
<sequence>MSHYPALALHDVPTTTLSSSILTKLCITTNGFDDCLCLLEGRLKPLATSVVITYGIDADSTIVQNMNDLPNLKCFSLTCDFIDAYDAQIVPLLRHMSYLEELTLYLCIENRDTFVDGTHVHNEILSHMPQLHSFVFYIRTDNDTTDSMHKLSNDDILQAFKNFKNQKMVCMTYYPAFIGICHVFSIPFLFEGLEMIGNTFPNIIFNVTFFDGFRFDCVQMRILYSPCTIFPTT</sequence>
<dbReference type="EMBL" id="CAJNRF010004659">
    <property type="protein sequence ID" value="CAF2063153.1"/>
    <property type="molecule type" value="Genomic_DNA"/>
</dbReference>
<reference evidence="2" key="1">
    <citation type="submission" date="2021-02" db="EMBL/GenBank/DDBJ databases">
        <authorList>
            <person name="Nowell W R."/>
        </authorList>
    </citation>
    <scope>NUCLEOTIDE SEQUENCE</scope>
</reference>
<protein>
    <submittedName>
        <fullName evidence="2">Uncharacterized protein</fullName>
    </submittedName>
</protein>
<evidence type="ECO:0000313" key="1">
    <source>
        <dbReference type="EMBL" id="CAF2063153.1"/>
    </source>
</evidence>
<dbReference type="Proteomes" id="UP000663887">
    <property type="component" value="Unassembled WGS sequence"/>
</dbReference>
<organism evidence="2 3">
    <name type="scientific">Rotaria magnacalcarata</name>
    <dbReference type="NCBI Taxonomy" id="392030"/>
    <lineage>
        <taxon>Eukaryota</taxon>
        <taxon>Metazoa</taxon>
        <taxon>Spiralia</taxon>
        <taxon>Gnathifera</taxon>
        <taxon>Rotifera</taxon>
        <taxon>Eurotatoria</taxon>
        <taxon>Bdelloidea</taxon>
        <taxon>Philodinida</taxon>
        <taxon>Philodinidae</taxon>
        <taxon>Rotaria</taxon>
    </lineage>
</organism>
<comment type="caution">
    <text evidence="2">The sequence shown here is derived from an EMBL/GenBank/DDBJ whole genome shotgun (WGS) entry which is preliminary data.</text>
</comment>
<name>A0A817AFI5_9BILA</name>
<proteinExistence type="predicted"/>
<gene>
    <name evidence="1" type="ORF">WKI299_LOCUS12547</name>
    <name evidence="2" type="ORF">XDN619_LOCUS35525</name>
</gene>